<organism evidence="1 2">
    <name type="scientific">Paraburkholderia silviterrae</name>
    <dbReference type="NCBI Taxonomy" id="2528715"/>
    <lineage>
        <taxon>Bacteria</taxon>
        <taxon>Pseudomonadati</taxon>
        <taxon>Pseudomonadota</taxon>
        <taxon>Betaproteobacteria</taxon>
        <taxon>Burkholderiales</taxon>
        <taxon>Burkholderiaceae</taxon>
        <taxon>Paraburkholderia</taxon>
    </lineage>
</organism>
<keyword evidence="2" id="KW-1185">Reference proteome</keyword>
<name>A0A4R5M5E1_9BURK</name>
<protein>
    <submittedName>
        <fullName evidence="1">Uncharacterized protein</fullName>
    </submittedName>
</protein>
<dbReference type="AlphaFoldDB" id="A0A4R5M5E1"/>
<evidence type="ECO:0000313" key="1">
    <source>
        <dbReference type="EMBL" id="TDG21168.1"/>
    </source>
</evidence>
<evidence type="ECO:0000313" key="2">
    <source>
        <dbReference type="Proteomes" id="UP000295722"/>
    </source>
</evidence>
<dbReference type="EMBL" id="SMRP01000012">
    <property type="protein sequence ID" value="TDG21168.1"/>
    <property type="molecule type" value="Genomic_DNA"/>
</dbReference>
<dbReference type="Proteomes" id="UP000295722">
    <property type="component" value="Unassembled WGS sequence"/>
</dbReference>
<sequence length="72" mass="8042">MFAARYPCCVQRRQPPANSLASAPEKFIIHVPSQVVANVPANILRALLVEYVARLIIERPPSIGQIHNLRLL</sequence>
<accession>A0A4R5M5E1</accession>
<comment type="caution">
    <text evidence="1">The sequence shown here is derived from an EMBL/GenBank/DDBJ whole genome shotgun (WGS) entry which is preliminary data.</text>
</comment>
<gene>
    <name evidence="1" type="ORF">EYW47_22645</name>
</gene>
<dbReference type="OrthoDB" id="9015514at2"/>
<reference evidence="1 2" key="1">
    <citation type="submission" date="2019-03" db="EMBL/GenBank/DDBJ databases">
        <title>Paraburkholderia sp. 4M-K11, isolated from subtropical forest soil.</title>
        <authorList>
            <person name="Gao Z.-H."/>
            <person name="Qiu L.-H."/>
        </authorList>
    </citation>
    <scope>NUCLEOTIDE SEQUENCE [LARGE SCALE GENOMIC DNA]</scope>
    <source>
        <strain evidence="1 2">4M-K11</strain>
    </source>
</reference>
<proteinExistence type="predicted"/>